<evidence type="ECO:0000313" key="3">
    <source>
        <dbReference type="Proteomes" id="UP001244341"/>
    </source>
</evidence>
<name>A0ABY8U3Z4_TETOB</name>
<reference evidence="2 3" key="1">
    <citation type="submission" date="2023-05" db="EMBL/GenBank/DDBJ databases">
        <title>A 100% complete, gapless, phased diploid assembly of the Scenedesmus obliquus UTEX 3031 genome.</title>
        <authorList>
            <person name="Biondi T.C."/>
            <person name="Hanschen E.R."/>
            <person name="Kwon T."/>
            <person name="Eng W."/>
            <person name="Kruse C.P.S."/>
            <person name="Koehler S.I."/>
            <person name="Kunde Y."/>
            <person name="Gleasner C.D."/>
            <person name="You Mak K.T."/>
            <person name="Polle J."/>
            <person name="Hovde B.T."/>
            <person name="Starkenburg S.R."/>
        </authorList>
    </citation>
    <scope>NUCLEOTIDE SEQUENCE [LARGE SCALE GENOMIC DNA]</scope>
    <source>
        <strain evidence="2 3">DOE0152z</strain>
    </source>
</reference>
<evidence type="ECO:0000313" key="2">
    <source>
        <dbReference type="EMBL" id="WIA16075.1"/>
    </source>
</evidence>
<keyword evidence="1" id="KW-1133">Transmembrane helix</keyword>
<dbReference type="Proteomes" id="UP001244341">
    <property type="component" value="Chromosome 7b"/>
</dbReference>
<dbReference type="EMBL" id="CP126214">
    <property type="protein sequence ID" value="WIA16075.1"/>
    <property type="molecule type" value="Genomic_DNA"/>
</dbReference>
<keyword evidence="1" id="KW-0812">Transmembrane</keyword>
<proteinExistence type="predicted"/>
<keyword evidence="1" id="KW-0472">Membrane</keyword>
<organism evidence="2 3">
    <name type="scientific">Tetradesmus obliquus</name>
    <name type="common">Green alga</name>
    <name type="synonym">Acutodesmus obliquus</name>
    <dbReference type="NCBI Taxonomy" id="3088"/>
    <lineage>
        <taxon>Eukaryota</taxon>
        <taxon>Viridiplantae</taxon>
        <taxon>Chlorophyta</taxon>
        <taxon>core chlorophytes</taxon>
        <taxon>Chlorophyceae</taxon>
        <taxon>CS clade</taxon>
        <taxon>Sphaeropleales</taxon>
        <taxon>Scenedesmaceae</taxon>
        <taxon>Tetradesmus</taxon>
    </lineage>
</organism>
<gene>
    <name evidence="2" type="ORF">OEZ85_012800</name>
</gene>
<sequence length="109" mass="11752">MHGSKIFDAKRWRVGLHSLQIAEPAVFAARRLQQEEQGAGGLQPLTTTTRAALIVWLAVDLTGAALCTTWLVFELAPARRAKADCCGNCSCCIAPINAGTRDFLVISCH</sequence>
<evidence type="ECO:0000256" key="1">
    <source>
        <dbReference type="SAM" id="Phobius"/>
    </source>
</evidence>
<accession>A0ABY8U3Z4</accession>
<keyword evidence="3" id="KW-1185">Reference proteome</keyword>
<protein>
    <submittedName>
        <fullName evidence="2">Uncharacterized protein</fullName>
    </submittedName>
</protein>
<feature type="transmembrane region" description="Helical" evidence="1">
    <location>
        <begin position="51"/>
        <end position="73"/>
    </location>
</feature>